<evidence type="ECO:0000259" key="2">
    <source>
        <dbReference type="Pfam" id="PF01058"/>
    </source>
</evidence>
<organism evidence="3 5">
    <name type="scientific">Candidatus Chlorohelix allophototropha</name>
    <dbReference type="NCBI Taxonomy" id="3003348"/>
    <lineage>
        <taxon>Bacteria</taxon>
        <taxon>Bacillati</taxon>
        <taxon>Chloroflexota</taxon>
        <taxon>Chloroflexia</taxon>
        <taxon>Candidatus Chloroheliales</taxon>
        <taxon>Candidatus Chloroheliaceae</taxon>
        <taxon>Candidatus Chlorohelix</taxon>
    </lineage>
</organism>
<keyword evidence="6" id="KW-1185">Reference proteome</keyword>
<dbReference type="EMBL" id="JACATZ010000001">
    <property type="protein sequence ID" value="NWJ44306.1"/>
    <property type="molecule type" value="Genomic_DNA"/>
</dbReference>
<evidence type="ECO:0000313" key="5">
    <source>
        <dbReference type="Proteomes" id="UP000521676"/>
    </source>
</evidence>
<feature type="domain" description="NADH:ubiquinone oxidoreductase-like 20kDa subunit" evidence="2">
    <location>
        <begin position="19"/>
        <end position="155"/>
    </location>
</feature>
<evidence type="ECO:0000256" key="1">
    <source>
        <dbReference type="ARBA" id="ARBA00023002"/>
    </source>
</evidence>
<dbReference type="GO" id="GO:0016491">
    <property type="term" value="F:oxidoreductase activity"/>
    <property type="evidence" value="ECO:0007669"/>
    <property type="project" value="UniProtKB-KW"/>
</dbReference>
<dbReference type="PANTHER" id="PTHR42845">
    <property type="entry name" value="COENZYME F420-REDUCING HYDROGENASE, GAMMA SUBUNIT"/>
    <property type="match status" value="1"/>
</dbReference>
<gene>
    <name evidence="3" type="ORF">HXX08_00360</name>
    <name evidence="4" type="ORF">OZ401_001991</name>
</gene>
<evidence type="ECO:0000313" key="3">
    <source>
        <dbReference type="EMBL" id="NWJ44306.1"/>
    </source>
</evidence>
<dbReference type="Proteomes" id="UP001431572">
    <property type="component" value="Chromosome 1"/>
</dbReference>
<evidence type="ECO:0000313" key="4">
    <source>
        <dbReference type="EMBL" id="WJW66200.1"/>
    </source>
</evidence>
<dbReference type="Proteomes" id="UP000521676">
    <property type="component" value="Unassembled WGS sequence"/>
</dbReference>
<keyword evidence="1" id="KW-0560">Oxidoreductase</keyword>
<dbReference type="AlphaFoldDB" id="A0A8T7M133"/>
<protein>
    <submittedName>
        <fullName evidence="3">Oxidoreductase</fullName>
    </submittedName>
</protein>
<reference evidence="3 5" key="1">
    <citation type="submission" date="2020-06" db="EMBL/GenBank/DDBJ databases">
        <title>Anoxygenic phototrophic Chloroflexota member uses a Type I reaction center.</title>
        <authorList>
            <person name="Tsuji J.M."/>
            <person name="Shaw N.A."/>
            <person name="Nagashima S."/>
            <person name="Venkiteswaran J."/>
            <person name="Schiff S.L."/>
            <person name="Hanada S."/>
            <person name="Tank M."/>
            <person name="Neufeld J.D."/>
        </authorList>
    </citation>
    <scope>NUCLEOTIDE SEQUENCE [LARGE SCALE GENOMIC DNA]</scope>
    <source>
        <strain evidence="3">L227-S17</strain>
    </source>
</reference>
<proteinExistence type="predicted"/>
<dbReference type="GO" id="GO:0051536">
    <property type="term" value="F:iron-sulfur cluster binding"/>
    <property type="evidence" value="ECO:0007669"/>
    <property type="project" value="InterPro"/>
</dbReference>
<dbReference type="InterPro" id="IPR006137">
    <property type="entry name" value="NADH_UbQ_OxRdtase-like_20kDa"/>
</dbReference>
<name>A0A8T7M133_9CHLR</name>
<dbReference type="RefSeq" id="WP_341468081.1">
    <property type="nucleotide sequence ID" value="NZ_CP128399.1"/>
</dbReference>
<dbReference type="InterPro" id="IPR051349">
    <property type="entry name" value="Hydrogenase_assoc-protein"/>
</dbReference>
<dbReference type="InterPro" id="IPR037024">
    <property type="entry name" value="NiFe_Hase_small_N_sf"/>
</dbReference>
<accession>A0A8T7M133</accession>
<dbReference type="EMBL" id="CP128399">
    <property type="protein sequence ID" value="WJW66200.1"/>
    <property type="molecule type" value="Genomic_DNA"/>
</dbReference>
<dbReference type="SUPFAM" id="SSF56770">
    <property type="entry name" value="HydA/Nqo6-like"/>
    <property type="match status" value="1"/>
</dbReference>
<evidence type="ECO:0000313" key="6">
    <source>
        <dbReference type="Proteomes" id="UP001431572"/>
    </source>
</evidence>
<dbReference type="Pfam" id="PF01058">
    <property type="entry name" value="Oxidored_q6"/>
    <property type="match status" value="1"/>
</dbReference>
<dbReference type="PANTHER" id="PTHR42845:SF1">
    <property type="entry name" value="HYDROGENASE SMALL SUBUNIT"/>
    <property type="match status" value="1"/>
</dbReference>
<sequence length="268" mass="29420">MTKLTRGKPKLAVWKFTSCDGCQLTLLNHEDELLKLLGDADLAYFPEATSSHLKGPYQLSLVEGSISTAHEAEKIQEVRAASKYLVTMGACAMAGGLQALRNFKDAGEFTSVVYPMPDYVETLHKSTPISEHVTVDYEARGCPVNTDTLIQVVRAFLFGEPLPETNNRSVCVDCKKLGLSCIMLDQGITCMGPLTQSGCGALCPSFNRACAGCYGPRKFAHPEALERHWRQLGIPEGEIARAFRGIHSYSETYRNHTLKEEAKVGESN</sequence>
<dbReference type="Gene3D" id="3.40.50.700">
    <property type="entry name" value="NADH:ubiquinone oxidoreductase-like, 20kDa subunit"/>
    <property type="match status" value="1"/>
</dbReference>
<reference evidence="4" key="2">
    <citation type="journal article" date="2024" name="Nature">
        <title>Anoxygenic phototroph of the Chloroflexota uses a type I reaction centre.</title>
        <authorList>
            <person name="Tsuji J.M."/>
            <person name="Shaw N.A."/>
            <person name="Nagashima S."/>
            <person name="Venkiteswaran J.J."/>
            <person name="Schiff S.L."/>
            <person name="Watanabe T."/>
            <person name="Fukui M."/>
            <person name="Hanada S."/>
            <person name="Tank M."/>
            <person name="Neufeld J.D."/>
        </authorList>
    </citation>
    <scope>NUCLEOTIDE SEQUENCE</scope>
    <source>
        <strain evidence="4">L227-S17</strain>
    </source>
</reference>